<feature type="compositionally biased region" description="Polar residues" evidence="1">
    <location>
        <begin position="180"/>
        <end position="213"/>
    </location>
</feature>
<keyword evidence="2" id="KW-1133">Transmembrane helix</keyword>
<evidence type="ECO:0000256" key="2">
    <source>
        <dbReference type="SAM" id="Phobius"/>
    </source>
</evidence>
<evidence type="ECO:0000313" key="4">
    <source>
        <dbReference type="Proteomes" id="UP000315003"/>
    </source>
</evidence>
<sequence>MADSNNSITDSNANQTLQRVVDGPHAPHDLAPPHGSQQTVATRRSSAGANQQLATGERAVGGGNSEQLVFHEAGTHVARKAGTVTEQQQLAEIGKQLLEIQAVCDLVKQQGVAPQAMEAYFAGGLLSVAEAVRRESDQRDDWLDSLSIDSQVLLRYRKAPDDPHAPARRKIPASREIPANRTSPASPASQVSGIGQSAAATSDPETASLSWSQRLERLAADETSSGTAPQNEKPVANDVQPSASRLPEDVVDEEQLLATESRRSDIAALFCNAIEDRFADQIEPSQSSDQSKPHRGVFFRLASQAWLKYGIVLPKVRPQDWIVIGAIVTLILAGIIAVGPIRWLRGASSVSTPQPRSIDRQQPPLEKTASIRSEAPPPATQESPAHVTASVTRNESQPSESKTQVRIDQVTKLIDEMELQLKGVSQRMASKDAGAESIQQPAGQHSRLAIMDTTLRHESPIDLHGLLAAEQPEQSAVTSTTLQSESRSKLLRCSSVPVGYSSPIQFTVSGLIHRANEPLSIEFPSGERSVLNRFAEGQFVLREGQRDLLRLKTRADQSLVQLTDAGRQAEFVQQLVQTRVTSSGDAVYLRPRQTAAPLTLSLASTQSEKSWPLRWPIDRRRGRLSLQLAGAERSPADPLQVSWLHPFNSARCEGTAIAVVHALQPDAPALALKFEIATEQQLTCRVSYLARFAPNEPWWSFSQPTFAKSRQDFEQIKQQMVKQLAAATQARGESAQLVSYAKRQQLAQRVVQAKAREQQIRDLEKLASRVHHQLRVEMELCVRWDDDVQPILTTKR</sequence>
<dbReference type="Proteomes" id="UP000315003">
    <property type="component" value="Chromosome"/>
</dbReference>
<feature type="region of interest" description="Disordered" evidence="1">
    <location>
        <begin position="157"/>
        <end position="249"/>
    </location>
</feature>
<feature type="compositionally biased region" description="Polar residues" evidence="1">
    <location>
        <begin position="389"/>
        <end position="406"/>
    </location>
</feature>
<reference evidence="3 4" key="1">
    <citation type="submission" date="2019-02" db="EMBL/GenBank/DDBJ databases">
        <title>Deep-cultivation of Planctomycetes and their phenomic and genomic characterization uncovers novel biology.</title>
        <authorList>
            <person name="Wiegand S."/>
            <person name="Jogler M."/>
            <person name="Boedeker C."/>
            <person name="Pinto D."/>
            <person name="Vollmers J."/>
            <person name="Rivas-Marin E."/>
            <person name="Kohn T."/>
            <person name="Peeters S.H."/>
            <person name="Heuer A."/>
            <person name="Rast P."/>
            <person name="Oberbeckmann S."/>
            <person name="Bunk B."/>
            <person name="Jeske O."/>
            <person name="Meyerdierks A."/>
            <person name="Storesund J.E."/>
            <person name="Kallscheuer N."/>
            <person name="Luecker S."/>
            <person name="Lage O.M."/>
            <person name="Pohl T."/>
            <person name="Merkel B.J."/>
            <person name="Hornburger P."/>
            <person name="Mueller R.-W."/>
            <person name="Bruemmer F."/>
            <person name="Labrenz M."/>
            <person name="Spormann A.M."/>
            <person name="Op den Camp H."/>
            <person name="Overmann J."/>
            <person name="Amann R."/>
            <person name="Jetten M.S.M."/>
            <person name="Mascher T."/>
            <person name="Medema M.H."/>
            <person name="Devos D.P."/>
            <person name="Kaster A.-K."/>
            <person name="Ovreas L."/>
            <person name="Rohde M."/>
            <person name="Galperin M.Y."/>
            <person name="Jogler C."/>
        </authorList>
    </citation>
    <scope>NUCLEOTIDE SEQUENCE [LARGE SCALE GENOMIC DNA]</scope>
    <source>
        <strain evidence="3 4">SV_7m_r</strain>
    </source>
</reference>
<keyword evidence="4" id="KW-1185">Reference proteome</keyword>
<dbReference type="AlphaFoldDB" id="A0A517SVB3"/>
<evidence type="ECO:0008006" key="5">
    <source>
        <dbReference type="Google" id="ProtNLM"/>
    </source>
</evidence>
<feature type="transmembrane region" description="Helical" evidence="2">
    <location>
        <begin position="321"/>
        <end position="341"/>
    </location>
</feature>
<feature type="region of interest" description="Disordered" evidence="1">
    <location>
        <begin position="22"/>
        <end position="51"/>
    </location>
</feature>
<keyword evidence="2" id="KW-0812">Transmembrane</keyword>
<gene>
    <name evidence="3" type="ORF">SV7mr_25830</name>
</gene>
<dbReference type="RefSeq" id="WP_145272327.1">
    <property type="nucleotide sequence ID" value="NZ_CP036272.1"/>
</dbReference>
<dbReference type="EMBL" id="CP036272">
    <property type="protein sequence ID" value="QDT60066.1"/>
    <property type="molecule type" value="Genomic_DNA"/>
</dbReference>
<evidence type="ECO:0000256" key="1">
    <source>
        <dbReference type="SAM" id="MobiDB-lite"/>
    </source>
</evidence>
<evidence type="ECO:0000313" key="3">
    <source>
        <dbReference type="EMBL" id="QDT60066.1"/>
    </source>
</evidence>
<proteinExistence type="predicted"/>
<protein>
    <recommendedName>
        <fullName evidence="5">Transmembrane protein</fullName>
    </recommendedName>
</protein>
<feature type="compositionally biased region" description="Polar residues" evidence="1">
    <location>
        <begin position="35"/>
        <end position="51"/>
    </location>
</feature>
<name>A0A517SVB3_9BACT</name>
<keyword evidence="2" id="KW-0472">Membrane</keyword>
<accession>A0A517SVB3</accession>
<organism evidence="3 4">
    <name type="scientific">Stieleria bergensis</name>
    <dbReference type="NCBI Taxonomy" id="2528025"/>
    <lineage>
        <taxon>Bacteria</taxon>
        <taxon>Pseudomonadati</taxon>
        <taxon>Planctomycetota</taxon>
        <taxon>Planctomycetia</taxon>
        <taxon>Pirellulales</taxon>
        <taxon>Pirellulaceae</taxon>
        <taxon>Stieleria</taxon>
    </lineage>
</organism>
<feature type="region of interest" description="Disordered" evidence="1">
    <location>
        <begin position="347"/>
        <end position="407"/>
    </location>
</feature>